<dbReference type="PANTHER" id="PTHR33744">
    <property type="entry name" value="CARBOHYDRATE DIACID REGULATOR"/>
    <property type="match status" value="1"/>
</dbReference>
<dbReference type="InterPro" id="IPR025736">
    <property type="entry name" value="PucR_C-HTH_dom"/>
</dbReference>
<protein>
    <submittedName>
        <fullName evidence="5">Hypothetical conserved protein</fullName>
    </submittedName>
</protein>
<dbReference type="STRING" id="221109.gene:10735036"/>
<dbReference type="Proteomes" id="UP000000822">
    <property type="component" value="Chromosome"/>
</dbReference>
<accession>Q8EMQ7</accession>
<reference evidence="5 6" key="1">
    <citation type="journal article" date="2001" name="FEMS Microbiol. Lett.">
        <title>Oceanobacillus iheyensis gen. nov., sp. nov., a deep-sea extremely halotolerant and alkaliphilic species isolated from a depth of 1050 m on the Iheya Ridge.</title>
        <authorList>
            <person name="Lu J."/>
            <person name="Nogi Y."/>
            <person name="Takami H."/>
        </authorList>
    </citation>
    <scope>NUCLEOTIDE SEQUENCE [LARGE SCALE GENOMIC DNA]</scope>
    <source>
        <strain evidence="6">DSM 14371 / CIP 107618 / JCM 11309 / KCTC 3954 / HTE831</strain>
    </source>
</reference>
<keyword evidence="6" id="KW-1185">Reference proteome</keyword>
<evidence type="ECO:0000259" key="3">
    <source>
        <dbReference type="Pfam" id="PF13556"/>
    </source>
</evidence>
<dbReference type="InterPro" id="IPR008599">
    <property type="entry name" value="Diacid_rec"/>
</dbReference>
<dbReference type="InterPro" id="IPR042070">
    <property type="entry name" value="PucR_C-HTH_sf"/>
</dbReference>
<dbReference type="PhylomeDB" id="Q8EMQ7"/>
<dbReference type="Pfam" id="PF13556">
    <property type="entry name" value="HTH_30"/>
    <property type="match status" value="1"/>
</dbReference>
<comment type="similarity">
    <text evidence="1">Belongs to the CdaR family.</text>
</comment>
<sequence>MTILTEQLASQIVQRTMSIIHANINIMDRTGTIIASGNPSRIGQLHDGAVQVIKEKRTIEIDTSGATHWQSSQSGINLPITFQNNIIGVIGITGPPDKIRDYSQLIQMGAELTLEQAFLTNEIQQNKQIRQNQITNILLGTEQDQTYIQERAHYAKLDIQTTYAVIIIFTPVLDKKHTEEVEKHIQSWLNHEDEHIRLFTNQHLILKKEIGYSNPAHIKDILVEKHKNSSIPNMTIAVGSYLTGVDGWRQSYQQAQKIIEVTKTLYPSGGVWNYEDLSLEILAYDLLKNKPQSAKELTTTYQRILTESDGIQLHQTLQTYIEENGKVSITSDKLFIHRNTLTYRLDKIHQITGKDPRNINHLLELKMASLLYDLESN</sequence>
<dbReference type="HOGENOM" id="CLU_043769_1_1_9"/>
<name>Q8EMQ7_OCEIH</name>
<evidence type="ECO:0000259" key="4">
    <source>
        <dbReference type="Pfam" id="PF17853"/>
    </source>
</evidence>
<dbReference type="InterPro" id="IPR051448">
    <property type="entry name" value="CdaR-like_regulators"/>
</dbReference>
<dbReference type="AlphaFoldDB" id="Q8EMQ7"/>
<dbReference type="Pfam" id="PF17853">
    <property type="entry name" value="GGDEF_2"/>
    <property type="match status" value="1"/>
</dbReference>
<dbReference type="Pfam" id="PF05651">
    <property type="entry name" value="Diacid_rec"/>
    <property type="match status" value="1"/>
</dbReference>
<dbReference type="InterPro" id="IPR041522">
    <property type="entry name" value="CdaR_GGDEF"/>
</dbReference>
<organism evidence="5 6">
    <name type="scientific">Oceanobacillus iheyensis (strain DSM 14371 / CIP 107618 / JCM 11309 / KCTC 3954 / HTE831)</name>
    <dbReference type="NCBI Taxonomy" id="221109"/>
    <lineage>
        <taxon>Bacteria</taxon>
        <taxon>Bacillati</taxon>
        <taxon>Bacillota</taxon>
        <taxon>Bacilli</taxon>
        <taxon>Bacillales</taxon>
        <taxon>Bacillaceae</taxon>
        <taxon>Oceanobacillus</taxon>
    </lineage>
</organism>
<reference evidence="5 6" key="2">
    <citation type="journal article" date="2002" name="Nucleic Acids Res.">
        <title>Genome sequence of Oceanobacillus iheyensis isolated from the Iheya Ridge and its unexpected adaptive capabilities to extreme environments.</title>
        <authorList>
            <person name="Takami H."/>
            <person name="Takaki Y."/>
            <person name="Uchiyama I."/>
        </authorList>
    </citation>
    <scope>NUCLEOTIDE SEQUENCE [LARGE SCALE GENOMIC DNA]</scope>
    <source>
        <strain evidence="6">DSM 14371 / CIP 107618 / JCM 11309 / KCTC 3954 / HTE831</strain>
    </source>
</reference>
<feature type="domain" description="Putative sugar diacid recognition" evidence="2">
    <location>
        <begin position="4"/>
        <end position="135"/>
    </location>
</feature>
<dbReference type="eggNOG" id="COG3835">
    <property type="taxonomic scope" value="Bacteria"/>
</dbReference>
<dbReference type="EMBL" id="BA000028">
    <property type="protein sequence ID" value="BAC14740.1"/>
    <property type="molecule type" value="Genomic_DNA"/>
</dbReference>
<dbReference type="Gene3D" id="1.10.10.2840">
    <property type="entry name" value="PucR C-terminal helix-turn-helix domain"/>
    <property type="match status" value="1"/>
</dbReference>
<gene>
    <name evidence="5" type="ordered locus">OB2784</name>
</gene>
<evidence type="ECO:0000256" key="1">
    <source>
        <dbReference type="ARBA" id="ARBA00006754"/>
    </source>
</evidence>
<evidence type="ECO:0000259" key="2">
    <source>
        <dbReference type="Pfam" id="PF05651"/>
    </source>
</evidence>
<evidence type="ECO:0000313" key="5">
    <source>
        <dbReference type="EMBL" id="BAC14740.1"/>
    </source>
</evidence>
<dbReference type="KEGG" id="oih:OB2784"/>
<feature type="domain" description="PucR C-terminal helix-turn-helix" evidence="3">
    <location>
        <begin position="313"/>
        <end position="369"/>
    </location>
</feature>
<dbReference type="RefSeq" id="WP_011067180.1">
    <property type="nucleotide sequence ID" value="NC_004193.1"/>
</dbReference>
<dbReference type="PANTHER" id="PTHR33744:SF15">
    <property type="entry name" value="CARBOHYDRATE DIACID REGULATOR"/>
    <property type="match status" value="1"/>
</dbReference>
<proteinExistence type="inferred from homology"/>
<evidence type="ECO:0000313" key="6">
    <source>
        <dbReference type="Proteomes" id="UP000000822"/>
    </source>
</evidence>
<feature type="domain" description="CdaR GGDEF-like" evidence="4">
    <location>
        <begin position="143"/>
        <end position="261"/>
    </location>
</feature>